<dbReference type="CDD" id="cd04301">
    <property type="entry name" value="NAT_SF"/>
    <property type="match status" value="1"/>
</dbReference>
<name>A0A1D8SI93_VIBMI</name>
<dbReference type="InterPro" id="IPR000182">
    <property type="entry name" value="GNAT_dom"/>
</dbReference>
<accession>A0A1D8SI93</accession>
<dbReference type="PANTHER" id="PTHR43233:SF1">
    <property type="entry name" value="FAMILY N-ACETYLTRANSFERASE, PUTATIVE (AFU_ORTHOLOGUE AFUA_6G03350)-RELATED"/>
    <property type="match status" value="1"/>
</dbReference>
<evidence type="ECO:0000313" key="3">
    <source>
        <dbReference type="Proteomes" id="UP000053748"/>
    </source>
</evidence>
<sequence length="144" mass="16462">MQGFEISTDNNRLNFEVIYEFISHSYWAADIPKATLEKAISNSFCFGVYDPIGNQVGFARLITDKATFAYLADVFIIESQRGKGLSKRLVETIVTHPELQGLRRMVLATRDAHGLYAQYGFKPVENPEILMQIWQPNIYREPKA</sequence>
<feature type="domain" description="N-acetyltransferase" evidence="1">
    <location>
        <begin position="4"/>
        <end position="136"/>
    </location>
</feature>
<dbReference type="Proteomes" id="UP000053748">
    <property type="component" value="Unassembled WGS sequence"/>
</dbReference>
<dbReference type="InterPro" id="IPR016181">
    <property type="entry name" value="Acyl_CoA_acyltransferase"/>
</dbReference>
<dbReference type="STRING" id="674.VM_15140"/>
<dbReference type="GO" id="GO:0016747">
    <property type="term" value="F:acyltransferase activity, transferring groups other than amino-acyl groups"/>
    <property type="evidence" value="ECO:0007669"/>
    <property type="project" value="InterPro"/>
</dbReference>
<dbReference type="RefSeq" id="WP_032470918.1">
    <property type="nucleotide sequence ID" value="NZ_CAWMSS010000002.1"/>
</dbReference>
<dbReference type="OrthoDB" id="3216107at2"/>
<gene>
    <name evidence="2" type="ORF">AL544_002580</name>
</gene>
<protein>
    <submittedName>
        <fullName evidence="2">N-acetyltransferase</fullName>
    </submittedName>
</protein>
<dbReference type="AlphaFoldDB" id="A0A1D8SI93"/>
<dbReference type="SUPFAM" id="SSF55729">
    <property type="entry name" value="Acyl-CoA N-acyltransferases (Nat)"/>
    <property type="match status" value="1"/>
</dbReference>
<dbReference type="EMBL" id="LOSJ02000001">
    <property type="protein sequence ID" value="PNM64671.1"/>
    <property type="molecule type" value="Genomic_DNA"/>
</dbReference>
<dbReference type="InterPro" id="IPR053144">
    <property type="entry name" value="Acetyltransferase_Butenolide"/>
</dbReference>
<keyword evidence="3" id="KW-1185">Reference proteome</keyword>
<evidence type="ECO:0000259" key="1">
    <source>
        <dbReference type="PROSITE" id="PS51186"/>
    </source>
</evidence>
<organism evidence="2 3">
    <name type="scientific">Vibrio mimicus</name>
    <dbReference type="NCBI Taxonomy" id="674"/>
    <lineage>
        <taxon>Bacteria</taxon>
        <taxon>Pseudomonadati</taxon>
        <taxon>Pseudomonadota</taxon>
        <taxon>Gammaproteobacteria</taxon>
        <taxon>Vibrionales</taxon>
        <taxon>Vibrionaceae</taxon>
        <taxon>Vibrio</taxon>
    </lineage>
</organism>
<dbReference type="Gene3D" id="3.40.630.30">
    <property type="match status" value="1"/>
</dbReference>
<comment type="caution">
    <text evidence="2">The sequence shown here is derived from an EMBL/GenBank/DDBJ whole genome shotgun (WGS) entry which is preliminary data.</text>
</comment>
<proteinExistence type="predicted"/>
<evidence type="ECO:0000313" key="2">
    <source>
        <dbReference type="EMBL" id="PNM64671.1"/>
    </source>
</evidence>
<reference evidence="2" key="1">
    <citation type="submission" date="2017-12" db="EMBL/GenBank/DDBJ databases">
        <title>FDA dAtabase for Regulatory Grade micrObial Sequences (FDA-ARGOS): Supporting development and validation of Infectious Disease Dx tests.</title>
        <authorList>
            <person name="Hoffmann M."/>
            <person name="Allard M."/>
            <person name="Evans P."/>
            <person name="Brown E."/>
            <person name="Tallon L.J."/>
            <person name="Sadzewicz L."/>
            <person name="Sengamalay N."/>
            <person name="Ott S."/>
            <person name="Godinez A."/>
            <person name="Nagaraj S."/>
            <person name="Vavikolanu K."/>
            <person name="Aluvathingal J."/>
            <person name="Nadendla S."/>
            <person name="Hobson J."/>
            <person name="Sichtig H."/>
        </authorList>
    </citation>
    <scope>NUCLEOTIDE SEQUENCE [LARGE SCALE GENOMIC DNA]</scope>
    <source>
        <strain evidence="2">FDAARGOS_113</strain>
    </source>
</reference>
<dbReference type="PANTHER" id="PTHR43233">
    <property type="entry name" value="FAMILY N-ACETYLTRANSFERASE, PUTATIVE (AFU_ORTHOLOGUE AFUA_6G03350)-RELATED"/>
    <property type="match status" value="1"/>
</dbReference>
<dbReference type="Pfam" id="PF00583">
    <property type="entry name" value="Acetyltransf_1"/>
    <property type="match status" value="1"/>
</dbReference>
<dbReference type="PROSITE" id="PS51186">
    <property type="entry name" value="GNAT"/>
    <property type="match status" value="1"/>
</dbReference>